<sequence>MAKGKSLTKEEELLLQDFSRDVSKKSSLLFYGNAVLVSILPLYLFTRIHLMELNFSLTSLLLLGIVSATSTWLVSSAYKDNKFVLKHKIAQKKGDIIAKEVARQVVNDKNLSKREKDDKILTEKNEVSDYEAMTFSIFYTNALFLMTVVLLSSFILGPLTSNPNTNYALSVLGSAGLSSLLSIH</sequence>
<dbReference type="InterPro" id="IPR009779">
    <property type="entry name" value="SSR3"/>
</dbReference>
<dbReference type="GO" id="GO:0006614">
    <property type="term" value="P:SRP-dependent cotranslational protein targeting to membrane"/>
    <property type="evidence" value="ECO:0007669"/>
    <property type="project" value="InterPro"/>
</dbReference>
<evidence type="ECO:0000256" key="4">
    <source>
        <dbReference type="ARBA" id="ARBA00022231"/>
    </source>
</evidence>
<keyword evidence="6" id="KW-0256">Endoplasmic reticulum</keyword>
<name>A0A6G1SAN9_9ACAR</name>
<dbReference type="PANTHER" id="PTHR13399:SF2">
    <property type="entry name" value="TRANSLOCON-ASSOCIATED PROTEIN SUBUNIT GAMMA"/>
    <property type="match status" value="1"/>
</dbReference>
<evidence type="ECO:0000256" key="7">
    <source>
        <dbReference type="ARBA" id="ARBA00022989"/>
    </source>
</evidence>
<accession>A0A6G1SAN9</accession>
<dbReference type="AlphaFoldDB" id="A0A6G1SAN9"/>
<evidence type="ECO:0000256" key="5">
    <source>
        <dbReference type="ARBA" id="ARBA00022692"/>
    </source>
</evidence>
<evidence type="ECO:0000256" key="1">
    <source>
        <dbReference type="ARBA" id="ARBA00002838"/>
    </source>
</evidence>
<gene>
    <name evidence="11" type="primary">SSR3_0</name>
    <name evidence="11" type="ORF">g.9606</name>
</gene>
<organism evidence="11">
    <name type="scientific">Aceria tosichella</name>
    <name type="common">wheat curl mite</name>
    <dbReference type="NCBI Taxonomy" id="561515"/>
    <lineage>
        <taxon>Eukaryota</taxon>
        <taxon>Metazoa</taxon>
        <taxon>Ecdysozoa</taxon>
        <taxon>Arthropoda</taxon>
        <taxon>Chelicerata</taxon>
        <taxon>Arachnida</taxon>
        <taxon>Acari</taxon>
        <taxon>Acariformes</taxon>
        <taxon>Trombidiformes</taxon>
        <taxon>Prostigmata</taxon>
        <taxon>Eupodina</taxon>
        <taxon>Eriophyoidea</taxon>
        <taxon>Eriophyidae</taxon>
        <taxon>Eriophyinae</taxon>
        <taxon>Aceriini</taxon>
        <taxon>Aceria</taxon>
    </lineage>
</organism>
<keyword evidence="8 10" id="KW-0472">Membrane</keyword>
<dbReference type="GO" id="GO:0005789">
    <property type="term" value="C:endoplasmic reticulum membrane"/>
    <property type="evidence" value="ECO:0007669"/>
    <property type="project" value="UniProtKB-SubCell"/>
</dbReference>
<protein>
    <recommendedName>
        <fullName evidence="4">Translocon-associated protein subunit gamma</fullName>
    </recommendedName>
    <alternativeName>
        <fullName evidence="9">Signal sequence receptor subunit gamma</fullName>
    </alternativeName>
</protein>
<proteinExistence type="inferred from homology"/>
<evidence type="ECO:0000256" key="8">
    <source>
        <dbReference type="ARBA" id="ARBA00023136"/>
    </source>
</evidence>
<keyword evidence="7 10" id="KW-1133">Transmembrane helix</keyword>
<evidence type="ECO:0000313" key="11">
    <source>
        <dbReference type="EMBL" id="MDE47439.1"/>
    </source>
</evidence>
<feature type="transmembrane region" description="Helical" evidence="10">
    <location>
        <begin position="57"/>
        <end position="78"/>
    </location>
</feature>
<keyword evidence="5 10" id="KW-0812">Transmembrane</keyword>
<evidence type="ECO:0000256" key="9">
    <source>
        <dbReference type="ARBA" id="ARBA00030917"/>
    </source>
</evidence>
<dbReference type="Pfam" id="PF07074">
    <property type="entry name" value="TRAP-gamma"/>
    <property type="match status" value="1"/>
</dbReference>
<reference evidence="11" key="1">
    <citation type="submission" date="2018-10" db="EMBL/GenBank/DDBJ databases">
        <title>Transcriptome assembly of Aceria tosichella (Wheat curl mite) Type 2.</title>
        <authorList>
            <person name="Scully E.D."/>
            <person name="Geib S.M."/>
            <person name="Palmer N.A."/>
            <person name="Gupta A.K."/>
            <person name="Sarath G."/>
            <person name="Tatineni S."/>
        </authorList>
    </citation>
    <scope>NUCLEOTIDE SEQUENCE</scope>
    <source>
        <strain evidence="11">LincolnNE</strain>
    </source>
</reference>
<dbReference type="PANTHER" id="PTHR13399">
    <property type="entry name" value="TRANSLOCON-ASSOCIATED PROTEIN TRAP , GAMMA SUBUNIT"/>
    <property type="match status" value="1"/>
</dbReference>
<dbReference type="EMBL" id="GGYP01002668">
    <property type="protein sequence ID" value="MDE47439.1"/>
    <property type="molecule type" value="Transcribed_RNA"/>
</dbReference>
<evidence type="ECO:0000256" key="3">
    <source>
        <dbReference type="ARBA" id="ARBA00007990"/>
    </source>
</evidence>
<evidence type="ECO:0000256" key="6">
    <source>
        <dbReference type="ARBA" id="ARBA00022824"/>
    </source>
</evidence>
<feature type="transmembrane region" description="Helical" evidence="10">
    <location>
        <begin position="28"/>
        <end position="45"/>
    </location>
</feature>
<comment type="subcellular location">
    <subcellularLocation>
        <location evidence="2">Endoplasmic reticulum membrane</location>
        <topology evidence="2">Multi-pass membrane protein</topology>
    </subcellularLocation>
</comment>
<evidence type="ECO:0000256" key="10">
    <source>
        <dbReference type="SAM" id="Phobius"/>
    </source>
</evidence>
<comment type="similarity">
    <text evidence="3">Belongs to the TRAP-gamma family.</text>
</comment>
<evidence type="ECO:0000256" key="2">
    <source>
        <dbReference type="ARBA" id="ARBA00004477"/>
    </source>
</evidence>
<feature type="transmembrane region" description="Helical" evidence="10">
    <location>
        <begin position="138"/>
        <end position="159"/>
    </location>
</feature>
<comment type="function">
    <text evidence="1">TRAP proteins are part of a complex whose function is to bind calcium to the ER membrane and thereby regulate the retention of ER resident proteins.</text>
</comment>